<dbReference type="Pfam" id="PF04263">
    <property type="entry name" value="TPK_catalytic"/>
    <property type="match status" value="1"/>
</dbReference>
<dbReference type="SUPFAM" id="SSF63862">
    <property type="entry name" value="Thiamin pyrophosphokinase, substrate-binding domain"/>
    <property type="match status" value="1"/>
</dbReference>
<dbReference type="CDD" id="cd07995">
    <property type="entry name" value="TPK"/>
    <property type="match status" value="1"/>
</dbReference>
<dbReference type="InterPro" id="IPR007371">
    <property type="entry name" value="TPK_catalytic"/>
</dbReference>
<evidence type="ECO:0000256" key="4">
    <source>
        <dbReference type="ARBA" id="ARBA00022840"/>
    </source>
</evidence>
<dbReference type="AlphaFoldDB" id="A0A517DR39"/>
<dbReference type="RefSeq" id="WP_144352765.1">
    <property type="nucleotide sequence ID" value="NZ_CP036259.1"/>
</dbReference>
<dbReference type="PANTHER" id="PTHR41299">
    <property type="entry name" value="THIAMINE PYROPHOSPHOKINASE"/>
    <property type="match status" value="1"/>
</dbReference>
<evidence type="ECO:0000313" key="8">
    <source>
        <dbReference type="EMBL" id="QDR79815.1"/>
    </source>
</evidence>
<dbReference type="GO" id="GO:0030975">
    <property type="term" value="F:thiamine binding"/>
    <property type="evidence" value="ECO:0007669"/>
    <property type="project" value="InterPro"/>
</dbReference>
<organism evidence="8 9">
    <name type="scientific">Sporomusa termitida</name>
    <dbReference type="NCBI Taxonomy" id="2377"/>
    <lineage>
        <taxon>Bacteria</taxon>
        <taxon>Bacillati</taxon>
        <taxon>Bacillota</taxon>
        <taxon>Negativicutes</taxon>
        <taxon>Selenomonadales</taxon>
        <taxon>Sporomusaceae</taxon>
        <taxon>Sporomusa</taxon>
    </lineage>
</organism>
<dbReference type="InterPro" id="IPR006282">
    <property type="entry name" value="Thi_PPkinase"/>
</dbReference>
<dbReference type="PANTHER" id="PTHR41299:SF1">
    <property type="entry name" value="THIAMINE PYROPHOSPHOKINASE"/>
    <property type="match status" value="1"/>
</dbReference>
<dbReference type="GO" id="GO:0009229">
    <property type="term" value="P:thiamine diphosphate biosynthetic process"/>
    <property type="evidence" value="ECO:0007669"/>
    <property type="project" value="InterPro"/>
</dbReference>
<evidence type="ECO:0000256" key="5">
    <source>
        <dbReference type="NCBIfam" id="TIGR01378"/>
    </source>
</evidence>
<dbReference type="SUPFAM" id="SSF63999">
    <property type="entry name" value="Thiamin pyrophosphokinase, catalytic domain"/>
    <property type="match status" value="1"/>
</dbReference>
<dbReference type="Gene3D" id="3.40.50.10240">
    <property type="entry name" value="Thiamin pyrophosphokinase, catalytic domain"/>
    <property type="match status" value="1"/>
</dbReference>
<accession>A0A517DR39</accession>
<keyword evidence="4" id="KW-0067">ATP-binding</keyword>
<dbReference type="GO" id="GO:0016301">
    <property type="term" value="F:kinase activity"/>
    <property type="evidence" value="ECO:0007669"/>
    <property type="project" value="UniProtKB-KW"/>
</dbReference>
<gene>
    <name evidence="8" type="ORF">SPTER_11150</name>
</gene>
<proteinExistence type="predicted"/>
<dbReference type="Proteomes" id="UP000320776">
    <property type="component" value="Chromosome"/>
</dbReference>
<evidence type="ECO:0000256" key="3">
    <source>
        <dbReference type="ARBA" id="ARBA00022777"/>
    </source>
</evidence>
<keyword evidence="1" id="KW-0808">Transferase</keyword>
<protein>
    <recommendedName>
        <fullName evidence="5">Thiamine diphosphokinase</fullName>
        <ecNumber evidence="5">2.7.6.2</ecNumber>
    </recommendedName>
</protein>
<dbReference type="InterPro" id="IPR036371">
    <property type="entry name" value="TPK_B1-bd_sf"/>
</dbReference>
<dbReference type="GO" id="GO:0004788">
    <property type="term" value="F:thiamine diphosphokinase activity"/>
    <property type="evidence" value="ECO:0007669"/>
    <property type="project" value="UniProtKB-UniRule"/>
</dbReference>
<feature type="domain" description="Thiamin pyrophosphokinase thiamin-binding" evidence="7">
    <location>
        <begin position="164"/>
        <end position="229"/>
    </location>
</feature>
<dbReference type="Pfam" id="PF04265">
    <property type="entry name" value="TPK_B1_binding"/>
    <property type="match status" value="1"/>
</dbReference>
<dbReference type="KEGG" id="sted:SPTER_11150"/>
<evidence type="ECO:0000256" key="1">
    <source>
        <dbReference type="ARBA" id="ARBA00022679"/>
    </source>
</evidence>
<dbReference type="GO" id="GO:0005524">
    <property type="term" value="F:ATP binding"/>
    <property type="evidence" value="ECO:0007669"/>
    <property type="project" value="UniProtKB-KW"/>
</dbReference>
<sequence length="239" mass="25811">MSYSVMLPQAELVFRKPLPAAMLLMAAGGRPPAAEWFLKIATKAPLWCIDSGIQICRQAGITPARIIGDGDSASPAAWTWGKSLGVPVEVYPADKDYTDFQLALLRARDMHGPATAVVTGVWGGRFDHAFSNIQSLAGWEALGGKGIAADESEVLFFIADQDTVRIKADAMPDIISLISLSDCCLGVTIDGVRWPLQKTELQRNLPYAISNQPLGDCQEVTVAVTAGLLGIYLQWQHDK</sequence>
<dbReference type="InterPro" id="IPR036759">
    <property type="entry name" value="TPK_catalytic_sf"/>
</dbReference>
<dbReference type="InterPro" id="IPR053149">
    <property type="entry name" value="TPK"/>
</dbReference>
<evidence type="ECO:0000259" key="7">
    <source>
        <dbReference type="Pfam" id="PF04265"/>
    </source>
</evidence>
<reference evidence="8 9" key="1">
    <citation type="submission" date="2019-02" db="EMBL/GenBank/DDBJ databases">
        <title>Closed genome of Sporomusa termitida DSM 4440.</title>
        <authorList>
            <person name="Poehlein A."/>
            <person name="Daniel R."/>
        </authorList>
    </citation>
    <scope>NUCLEOTIDE SEQUENCE [LARGE SCALE GENOMIC DNA]</scope>
    <source>
        <strain evidence="8 9">DSM 4440</strain>
    </source>
</reference>
<dbReference type="InterPro" id="IPR007373">
    <property type="entry name" value="Thiamin_PyroPKinase_B1-bd"/>
</dbReference>
<evidence type="ECO:0000259" key="6">
    <source>
        <dbReference type="Pfam" id="PF04263"/>
    </source>
</evidence>
<feature type="domain" description="Thiamin pyrophosphokinase catalytic" evidence="6">
    <location>
        <begin position="46"/>
        <end position="137"/>
    </location>
</feature>
<keyword evidence="9" id="KW-1185">Reference proteome</keyword>
<dbReference type="NCBIfam" id="TIGR01378">
    <property type="entry name" value="thi_PPkinase"/>
    <property type="match status" value="1"/>
</dbReference>
<keyword evidence="2" id="KW-0547">Nucleotide-binding</keyword>
<name>A0A517DR39_9FIRM</name>
<evidence type="ECO:0000313" key="9">
    <source>
        <dbReference type="Proteomes" id="UP000320776"/>
    </source>
</evidence>
<dbReference type="EMBL" id="CP036259">
    <property type="protein sequence ID" value="QDR79815.1"/>
    <property type="molecule type" value="Genomic_DNA"/>
</dbReference>
<evidence type="ECO:0000256" key="2">
    <source>
        <dbReference type="ARBA" id="ARBA00022741"/>
    </source>
</evidence>
<dbReference type="GO" id="GO:0006772">
    <property type="term" value="P:thiamine metabolic process"/>
    <property type="evidence" value="ECO:0007669"/>
    <property type="project" value="UniProtKB-UniRule"/>
</dbReference>
<dbReference type="OrthoDB" id="1678571at2"/>
<dbReference type="EC" id="2.7.6.2" evidence="5"/>
<keyword evidence="3 8" id="KW-0418">Kinase</keyword>